<evidence type="ECO:0000256" key="10">
    <source>
        <dbReference type="PROSITE-ProRule" id="PRU10141"/>
    </source>
</evidence>
<evidence type="ECO:0000256" key="6">
    <source>
        <dbReference type="ARBA" id="ARBA00022777"/>
    </source>
</evidence>
<dbReference type="Gene3D" id="1.10.510.10">
    <property type="entry name" value="Transferase(Phosphotransferase) domain 1"/>
    <property type="match status" value="1"/>
</dbReference>
<evidence type="ECO:0000256" key="7">
    <source>
        <dbReference type="ARBA" id="ARBA00022840"/>
    </source>
</evidence>
<evidence type="ECO:0000313" key="15">
    <source>
        <dbReference type="WBParaSite" id="EgrG_001023200"/>
    </source>
</evidence>
<dbReference type="PANTHER" id="PTHR24056">
    <property type="entry name" value="CELL DIVISION PROTEIN KINASE"/>
    <property type="match status" value="1"/>
</dbReference>
<keyword evidence="4" id="KW-0808">Transferase</keyword>
<dbReference type="AlphaFoldDB" id="A0A068WIG2"/>
<evidence type="ECO:0000256" key="11">
    <source>
        <dbReference type="SAM" id="MobiDB-lite"/>
    </source>
</evidence>
<feature type="region of interest" description="Disordered" evidence="11">
    <location>
        <begin position="770"/>
        <end position="881"/>
    </location>
</feature>
<comment type="similarity">
    <text evidence="1">Belongs to the protein kinase superfamily. CMGC Ser/Thr protein kinase family. CDC2/CDKX subfamily.</text>
</comment>
<dbReference type="GO" id="GO:0005634">
    <property type="term" value="C:nucleus"/>
    <property type="evidence" value="ECO:0007669"/>
    <property type="project" value="TreeGrafter"/>
</dbReference>
<dbReference type="SMART" id="SM00220">
    <property type="entry name" value="S_TKc"/>
    <property type="match status" value="1"/>
</dbReference>
<accession>A0A068WIG2</accession>
<sequence length="1167" mass="127263">MSVVDGSRTNNYKSDNQLGPSAIKLQYSLPKSFTLGPTDYAASKSPGASNRFFKTFRIQRRNSSVVKFLSSAKLPSECHLLSRSTIMAASPSTNPMSTSKSRLHRSAGSINLCDDATGSPLQHKEPLSAIISDTNNASPVLKNATRQGQGKPRQLKRRRAVGGGSGLQPKAGSAEPQTEAIMTISEAPVFCNDCSVMVYSKSTDQSFITNSGGLSPHRRTRSASGSNTKLGSLWSFICNGNSASSSVRRTNESVAVPPGTTLKQVKSGAFQMRLRQKKEATRIQRSNKVEGIQASSSHYELTGARKQNFGCGKHPKSRSQERPRSEGFGAADTTGFSSTVAGTETEAEARTAGEGGGVDSVGRAGDDSGISCRSGATWRSRGSSAARSAVAGIESFGAIESYKKLEVLGEGSYATVYRGYSHLTNRVVAVKEIRINQEEGLPFTAIREASLLKSLRHANIVTLHDIVHTKLTLNFVFEYVDSDLSRLMEKNPKGLKPQNVQLLLYQLLRGLAYCHDRRILHRDLKPQNILVSANGELKLADFGLARAKSVPSHTYSHEVVTLWYRPPDVLLGSTNYTASLDMWGVGCIFLEMLSGDATFPGVADAVDQLDKIFRYMGTPTEETWPGVSKLPKYKNLLGSSSHRRHHRHHHSYQHRHHQHHHGHHHQQSRSQQPHQHLSTGARGGWPGRGGCGLLWHAGKPLNHVVPRLGHIAHATTLASALLQLPPERRITARAALRHPYFTVSLPTAQLACLPDTMSIFTIAGLRMTSEDSPPRYSIRNTGKSQKHLSYNDNANMTSDSSTNTFSCTSSSSTSPNCIPPSPVDRPTTSLDEERKKEPSSSQCSNPIHPPPPPVPPLWPPYPLFPPHQQHQHQQQQHPQIGTNSRAPFLPFYCLPTYMSPSSVTSTTPGPPIQSSAFIPLPVRPILAPWVPAYPVPPNTSTMTTPTLEKSDASQISVPLAFPTTSPDVVWMVPWIVSFPQSFYPPGYPLVSPSATVYPPTTNPAQKSVALQTGDSMSDNSQTVYTLVKDKTRATRNVPVEPVGSNINSTTATNTATAVQLPSTDTVSGMGDSMADISFSFASQHLQRQQQQRGMFLSNHYGPDRLLRGTSEAEVTRSASFHTGDQLRVGSSSVMLRMPRSRARYPGVYVWSYGEEVEVQGFPTGQRT</sequence>
<name>A0A068WIG2_ECHGR</name>
<dbReference type="WBParaSite" id="EgrG_001023200">
    <property type="protein sequence ID" value="EgrG_001023200"/>
    <property type="gene ID" value="EgrG_001023200"/>
</dbReference>
<protein>
    <recommendedName>
        <fullName evidence="2">cyclin-dependent kinase</fullName>
        <ecNumber evidence="2">2.7.11.22</ecNumber>
    </recommendedName>
</protein>
<evidence type="ECO:0000259" key="12">
    <source>
        <dbReference type="PROSITE" id="PS50011"/>
    </source>
</evidence>
<reference evidence="13" key="2">
    <citation type="submission" date="2014-06" db="EMBL/GenBank/DDBJ databases">
        <authorList>
            <person name="Aslett M."/>
        </authorList>
    </citation>
    <scope>NUCLEOTIDE SEQUENCE</scope>
</reference>
<feature type="compositionally biased region" description="Pro residues" evidence="11">
    <location>
        <begin position="847"/>
        <end position="865"/>
    </location>
</feature>
<feature type="compositionally biased region" description="Low complexity" evidence="11">
    <location>
        <begin position="866"/>
        <end position="879"/>
    </location>
</feature>
<dbReference type="InterPro" id="IPR011009">
    <property type="entry name" value="Kinase-like_dom_sf"/>
</dbReference>
<feature type="binding site" evidence="10">
    <location>
        <position position="431"/>
    </location>
    <ligand>
        <name>ATP</name>
        <dbReference type="ChEBI" id="CHEBI:30616"/>
    </ligand>
</feature>
<evidence type="ECO:0000256" key="3">
    <source>
        <dbReference type="ARBA" id="ARBA00022527"/>
    </source>
</evidence>
<dbReference type="SUPFAM" id="SSF56112">
    <property type="entry name" value="Protein kinase-like (PK-like)"/>
    <property type="match status" value="1"/>
</dbReference>
<reference evidence="13 14" key="1">
    <citation type="journal article" date="2013" name="Nature">
        <title>The genomes of four tapeworm species reveal adaptations to parasitism.</title>
        <authorList>
            <person name="Tsai I.J."/>
            <person name="Zarowiecki M."/>
            <person name="Holroyd N."/>
            <person name="Garciarrubio A."/>
            <person name="Sanchez-Flores A."/>
            <person name="Brooks K.L."/>
            <person name="Tracey A."/>
            <person name="Bobes R.J."/>
            <person name="Fragoso G."/>
            <person name="Sciutto E."/>
            <person name="Aslett M."/>
            <person name="Beasley H."/>
            <person name="Bennett H.M."/>
            <person name="Cai J."/>
            <person name="Camicia F."/>
            <person name="Clark R."/>
            <person name="Cucher M."/>
            <person name="De Silva N."/>
            <person name="Day T.A."/>
            <person name="Deplazes P."/>
            <person name="Estrada K."/>
            <person name="Fernandez C."/>
            <person name="Holland P.W."/>
            <person name="Hou J."/>
            <person name="Hu S."/>
            <person name="Huckvale T."/>
            <person name="Hung S.S."/>
            <person name="Kamenetzky L."/>
            <person name="Keane J.A."/>
            <person name="Kiss F."/>
            <person name="Koziol U."/>
            <person name="Lambert O."/>
            <person name="Liu K."/>
            <person name="Luo X."/>
            <person name="Luo Y."/>
            <person name="Macchiaroli N."/>
            <person name="Nichol S."/>
            <person name="Paps J."/>
            <person name="Parkinson J."/>
            <person name="Pouchkina-Stantcheva N."/>
            <person name="Riddiford N."/>
            <person name="Rosenzvit M."/>
            <person name="Salinas G."/>
            <person name="Wasmuth J.D."/>
            <person name="Zamanian M."/>
            <person name="Zheng Y."/>
            <person name="Cai X."/>
            <person name="Soberon X."/>
            <person name="Olson P.D."/>
            <person name="Laclette J.P."/>
            <person name="Brehm K."/>
            <person name="Berriman M."/>
            <person name="Garciarrubio A."/>
            <person name="Bobes R.J."/>
            <person name="Fragoso G."/>
            <person name="Sanchez-Flores A."/>
            <person name="Estrada K."/>
            <person name="Cevallos M.A."/>
            <person name="Morett E."/>
            <person name="Gonzalez V."/>
            <person name="Portillo T."/>
            <person name="Ochoa-Leyva A."/>
            <person name="Jose M.V."/>
            <person name="Sciutto E."/>
            <person name="Landa A."/>
            <person name="Jimenez L."/>
            <person name="Valdes V."/>
            <person name="Carrero J.C."/>
            <person name="Larralde C."/>
            <person name="Morales-Montor J."/>
            <person name="Limon-Lason J."/>
            <person name="Soberon X."/>
            <person name="Laclette J.P."/>
        </authorList>
    </citation>
    <scope>NUCLEOTIDE SEQUENCE [LARGE SCALE GENOMIC DNA]</scope>
</reference>
<feature type="region of interest" description="Disordered" evidence="11">
    <location>
        <begin position="639"/>
        <end position="683"/>
    </location>
</feature>
<dbReference type="InterPro" id="IPR050108">
    <property type="entry name" value="CDK"/>
</dbReference>
<dbReference type="GO" id="GO:0005737">
    <property type="term" value="C:cytoplasm"/>
    <property type="evidence" value="ECO:0007669"/>
    <property type="project" value="TreeGrafter"/>
</dbReference>
<dbReference type="PROSITE" id="PS00108">
    <property type="entry name" value="PROTEIN_KINASE_ST"/>
    <property type="match status" value="1"/>
</dbReference>
<reference evidence="15" key="3">
    <citation type="submission" date="2020-10" db="UniProtKB">
        <authorList>
            <consortium name="WormBaseParasite"/>
        </authorList>
    </citation>
    <scope>IDENTIFICATION</scope>
</reference>
<evidence type="ECO:0000256" key="9">
    <source>
        <dbReference type="ARBA" id="ARBA00048367"/>
    </source>
</evidence>
<feature type="compositionally biased region" description="Polar residues" evidence="11">
    <location>
        <begin position="136"/>
        <end position="148"/>
    </location>
</feature>
<feature type="compositionally biased region" description="Low complexity" evidence="11">
    <location>
        <begin position="797"/>
        <end position="816"/>
    </location>
</feature>
<comment type="catalytic activity">
    <reaction evidence="9">
        <text>L-seryl-[protein] + ATP = O-phospho-L-seryl-[protein] + ADP + H(+)</text>
        <dbReference type="Rhea" id="RHEA:17989"/>
        <dbReference type="Rhea" id="RHEA-COMP:9863"/>
        <dbReference type="Rhea" id="RHEA-COMP:11604"/>
        <dbReference type="ChEBI" id="CHEBI:15378"/>
        <dbReference type="ChEBI" id="CHEBI:29999"/>
        <dbReference type="ChEBI" id="CHEBI:30616"/>
        <dbReference type="ChEBI" id="CHEBI:83421"/>
        <dbReference type="ChEBI" id="CHEBI:456216"/>
        <dbReference type="EC" id="2.7.11.22"/>
    </reaction>
</comment>
<evidence type="ECO:0000256" key="2">
    <source>
        <dbReference type="ARBA" id="ARBA00012425"/>
    </source>
</evidence>
<dbReference type="OrthoDB" id="6264957at2759"/>
<dbReference type="Gene3D" id="3.30.200.20">
    <property type="entry name" value="Phosphorylase Kinase, domain 1"/>
    <property type="match status" value="1"/>
</dbReference>
<feature type="compositionally biased region" description="Polar residues" evidence="11">
    <location>
        <begin position="778"/>
        <end position="796"/>
    </location>
</feature>
<keyword evidence="5 10" id="KW-0547">Nucleotide-binding</keyword>
<keyword evidence="6 13" id="KW-0418">Kinase</keyword>
<evidence type="ECO:0000256" key="5">
    <source>
        <dbReference type="ARBA" id="ARBA00022741"/>
    </source>
</evidence>
<dbReference type="InterPro" id="IPR017441">
    <property type="entry name" value="Protein_kinase_ATP_BS"/>
</dbReference>
<dbReference type="PROSITE" id="PS50011">
    <property type="entry name" value="PROTEIN_KINASE_DOM"/>
    <property type="match status" value="1"/>
</dbReference>
<dbReference type="GO" id="GO:0004693">
    <property type="term" value="F:cyclin-dependent protein serine/threonine kinase activity"/>
    <property type="evidence" value="ECO:0007669"/>
    <property type="project" value="UniProtKB-EC"/>
</dbReference>
<evidence type="ECO:0000256" key="1">
    <source>
        <dbReference type="ARBA" id="ARBA00006485"/>
    </source>
</evidence>
<feature type="region of interest" description="Disordered" evidence="11">
    <location>
        <begin position="277"/>
        <end position="366"/>
    </location>
</feature>
<dbReference type="Proteomes" id="UP000492820">
    <property type="component" value="Unassembled WGS sequence"/>
</dbReference>
<dbReference type="EMBL" id="LK028577">
    <property type="protein sequence ID" value="CDS17473.1"/>
    <property type="molecule type" value="Genomic_DNA"/>
</dbReference>
<dbReference type="EC" id="2.7.11.22" evidence="2"/>
<comment type="catalytic activity">
    <reaction evidence="8">
        <text>L-threonyl-[protein] + ATP = O-phospho-L-threonyl-[protein] + ADP + H(+)</text>
        <dbReference type="Rhea" id="RHEA:46608"/>
        <dbReference type="Rhea" id="RHEA-COMP:11060"/>
        <dbReference type="Rhea" id="RHEA-COMP:11605"/>
        <dbReference type="ChEBI" id="CHEBI:15378"/>
        <dbReference type="ChEBI" id="CHEBI:30013"/>
        <dbReference type="ChEBI" id="CHEBI:30616"/>
        <dbReference type="ChEBI" id="CHEBI:61977"/>
        <dbReference type="ChEBI" id="CHEBI:456216"/>
        <dbReference type="EC" id="2.7.11.22"/>
    </reaction>
</comment>
<feature type="compositionally biased region" description="Low complexity" evidence="11">
    <location>
        <begin position="668"/>
        <end position="680"/>
    </location>
</feature>
<dbReference type="InterPro" id="IPR008271">
    <property type="entry name" value="Ser/Thr_kinase_AS"/>
</dbReference>
<dbReference type="Pfam" id="PF00069">
    <property type="entry name" value="Pkinase"/>
    <property type="match status" value="1"/>
</dbReference>
<dbReference type="FunFam" id="1.10.510.10:FF:000624">
    <property type="entry name" value="Mitogen-activated protein kinase"/>
    <property type="match status" value="1"/>
</dbReference>
<evidence type="ECO:0000313" key="14">
    <source>
        <dbReference type="Proteomes" id="UP000492820"/>
    </source>
</evidence>
<dbReference type="PROSITE" id="PS00107">
    <property type="entry name" value="PROTEIN_KINASE_ATP"/>
    <property type="match status" value="1"/>
</dbReference>
<evidence type="ECO:0000313" key="13">
    <source>
        <dbReference type="EMBL" id="CDS17473.1"/>
    </source>
</evidence>
<evidence type="ECO:0000256" key="8">
    <source>
        <dbReference type="ARBA" id="ARBA00047811"/>
    </source>
</evidence>
<gene>
    <name evidence="13" type="ORF">EgrG_001023200</name>
</gene>
<dbReference type="GO" id="GO:0005524">
    <property type="term" value="F:ATP binding"/>
    <property type="evidence" value="ECO:0007669"/>
    <property type="project" value="UniProtKB-UniRule"/>
</dbReference>
<feature type="region of interest" description="Disordered" evidence="11">
    <location>
        <begin position="136"/>
        <end position="176"/>
    </location>
</feature>
<proteinExistence type="inferred from homology"/>
<dbReference type="FunFam" id="3.30.200.20:FF:000124">
    <property type="entry name" value="Cyclin-dependent kinase 4"/>
    <property type="match status" value="1"/>
</dbReference>
<keyword evidence="3" id="KW-0723">Serine/threonine-protein kinase</keyword>
<dbReference type="InterPro" id="IPR000719">
    <property type="entry name" value="Prot_kinase_dom"/>
</dbReference>
<keyword evidence="7 10" id="KW-0067">ATP-binding</keyword>
<dbReference type="PANTHER" id="PTHR24056:SF246">
    <property type="entry name" value="ECDYSONE-INDUCED PROTEIN 63E, ISOFORM N"/>
    <property type="match status" value="1"/>
</dbReference>
<organism evidence="13">
    <name type="scientific">Echinococcus granulosus</name>
    <name type="common">Hydatid tapeworm</name>
    <dbReference type="NCBI Taxonomy" id="6210"/>
    <lineage>
        <taxon>Eukaryota</taxon>
        <taxon>Metazoa</taxon>
        <taxon>Spiralia</taxon>
        <taxon>Lophotrochozoa</taxon>
        <taxon>Platyhelminthes</taxon>
        <taxon>Cestoda</taxon>
        <taxon>Eucestoda</taxon>
        <taxon>Cyclophyllidea</taxon>
        <taxon>Taeniidae</taxon>
        <taxon>Echinococcus</taxon>
        <taxon>Echinococcus granulosus group</taxon>
    </lineage>
</organism>
<feature type="domain" description="Protein kinase" evidence="12">
    <location>
        <begin position="402"/>
        <end position="741"/>
    </location>
</feature>
<feature type="compositionally biased region" description="Basic residues" evidence="11">
    <location>
        <begin position="641"/>
        <end position="667"/>
    </location>
</feature>
<evidence type="ECO:0000256" key="4">
    <source>
        <dbReference type="ARBA" id="ARBA00022679"/>
    </source>
</evidence>